<dbReference type="Pfam" id="PF00534">
    <property type="entry name" value="Glycos_transf_1"/>
    <property type="match status" value="1"/>
</dbReference>
<dbReference type="SUPFAM" id="SSF53756">
    <property type="entry name" value="UDP-Glycosyltransferase/glycogen phosphorylase"/>
    <property type="match status" value="1"/>
</dbReference>
<dbReference type="CDD" id="cd03819">
    <property type="entry name" value="GT4_WavL-like"/>
    <property type="match status" value="1"/>
</dbReference>
<protein>
    <submittedName>
        <fullName evidence="3">Glycosyltransferase family 4 protein</fullName>
    </submittedName>
</protein>
<dbReference type="AlphaFoldDB" id="A0A5P1R746"/>
<dbReference type="RefSeq" id="WP_138986153.1">
    <property type="nucleotide sequence ID" value="NZ_CP043869.1"/>
</dbReference>
<feature type="domain" description="Glycosyl transferase family 1" evidence="1">
    <location>
        <begin position="191"/>
        <end position="339"/>
    </location>
</feature>
<evidence type="ECO:0000259" key="1">
    <source>
        <dbReference type="Pfam" id="PF00534"/>
    </source>
</evidence>
<dbReference type="Proteomes" id="UP000324760">
    <property type="component" value="Chromosome"/>
</dbReference>
<reference evidence="3 4" key="1">
    <citation type="journal article" date="2019" name="Biochem. Eng. J.">
        <title>Metabolic engineering of the marine bacteria Neptunomonas concharum for the production of acetoin and meso-2,3-butanediol from acetate.</title>
        <authorList>
            <person name="Li W."/>
            <person name="Pu N."/>
            <person name="Liu C.-X."/>
            <person name="Yuan Q.-P."/>
            <person name="Li Z.-J."/>
        </authorList>
    </citation>
    <scope>NUCLEOTIDE SEQUENCE [LARGE SCALE GENOMIC DNA]</scope>
    <source>
        <strain evidence="3 4">JCM17730</strain>
    </source>
</reference>
<evidence type="ECO:0000313" key="4">
    <source>
        <dbReference type="Proteomes" id="UP000324760"/>
    </source>
</evidence>
<organism evidence="3 4">
    <name type="scientific">Neptunomonas concharum</name>
    <dbReference type="NCBI Taxonomy" id="1031538"/>
    <lineage>
        <taxon>Bacteria</taxon>
        <taxon>Pseudomonadati</taxon>
        <taxon>Pseudomonadota</taxon>
        <taxon>Gammaproteobacteria</taxon>
        <taxon>Oceanospirillales</taxon>
        <taxon>Oceanospirillaceae</taxon>
        <taxon>Neptunomonas</taxon>
    </lineage>
</organism>
<keyword evidence="4" id="KW-1185">Reference proteome</keyword>
<dbReference type="KEGG" id="ncu:F0U83_01315"/>
<dbReference type="Gene3D" id="3.40.50.2000">
    <property type="entry name" value="Glycogen Phosphorylase B"/>
    <property type="match status" value="2"/>
</dbReference>
<sequence>MKVVQVLPDLNGGGVERGTLEVAEALVAAGHTSLVISAGGAMVAELEAAGSRHIQCDLGRKSLLTLRHIGAIRQWLKQEKPDIIHLRSRMPAWIVWLAWRGLPDSARPHLVTTVHGLYSVSWYSEIMCKGERVIAVSDTVKAYIAQNYPQTDLQRVVRIFRGVDQDAFPFGYKASETWCEAWFTQYPQLRGKVVLTLPGRLTRLKGHHVFIDLIHRMKAQGIDVCGLIVGGEDPKRKAYAQELVAKVEALGLVDDVIFTGARKDIKEIYSISDVVLSLSTKPESFGRTVLESLRLGIPTVGYDHGGVGEILSEIFPQGRVALNDESALDDTVRRILEESSVPLASNAFTRKTMLDKTLAVYQELVQPFKSQGER</sequence>
<gene>
    <name evidence="3" type="ORF">F0U83_01315</name>
</gene>
<feature type="domain" description="Glycosyltransferase subfamily 4-like N-terminal" evidence="2">
    <location>
        <begin position="13"/>
        <end position="166"/>
    </location>
</feature>
<dbReference type="GO" id="GO:0016757">
    <property type="term" value="F:glycosyltransferase activity"/>
    <property type="evidence" value="ECO:0007669"/>
    <property type="project" value="InterPro"/>
</dbReference>
<dbReference type="PANTHER" id="PTHR12526:SF638">
    <property type="entry name" value="SPORE COAT PROTEIN SA"/>
    <property type="match status" value="1"/>
</dbReference>
<evidence type="ECO:0000313" key="3">
    <source>
        <dbReference type="EMBL" id="QEQ95448.1"/>
    </source>
</evidence>
<keyword evidence="3" id="KW-0808">Transferase</keyword>
<dbReference type="Pfam" id="PF13439">
    <property type="entry name" value="Glyco_transf_4"/>
    <property type="match status" value="1"/>
</dbReference>
<dbReference type="InterPro" id="IPR028098">
    <property type="entry name" value="Glyco_trans_4-like_N"/>
</dbReference>
<dbReference type="EMBL" id="CP043869">
    <property type="protein sequence ID" value="QEQ95448.1"/>
    <property type="molecule type" value="Genomic_DNA"/>
</dbReference>
<name>A0A5P1R746_9GAMM</name>
<evidence type="ECO:0000259" key="2">
    <source>
        <dbReference type="Pfam" id="PF13439"/>
    </source>
</evidence>
<dbReference type="GO" id="GO:1901135">
    <property type="term" value="P:carbohydrate derivative metabolic process"/>
    <property type="evidence" value="ECO:0007669"/>
    <property type="project" value="UniProtKB-ARBA"/>
</dbReference>
<dbReference type="OrthoDB" id="8523124at2"/>
<proteinExistence type="predicted"/>
<dbReference type="PANTHER" id="PTHR12526">
    <property type="entry name" value="GLYCOSYLTRANSFERASE"/>
    <property type="match status" value="1"/>
</dbReference>
<accession>A0A5P1R746</accession>
<dbReference type="InterPro" id="IPR001296">
    <property type="entry name" value="Glyco_trans_1"/>
</dbReference>